<dbReference type="InterPro" id="IPR036179">
    <property type="entry name" value="Ig-like_dom_sf"/>
</dbReference>
<proteinExistence type="predicted"/>
<dbReference type="EMBL" id="JAWQEG010007128">
    <property type="protein sequence ID" value="KAK3853040.1"/>
    <property type="molecule type" value="Genomic_DNA"/>
</dbReference>
<dbReference type="GO" id="GO:0050808">
    <property type="term" value="P:synapse organization"/>
    <property type="evidence" value="ECO:0007669"/>
    <property type="project" value="TreeGrafter"/>
</dbReference>
<dbReference type="Pfam" id="PF07679">
    <property type="entry name" value="I-set"/>
    <property type="match status" value="1"/>
</dbReference>
<dbReference type="PROSITE" id="PS50835">
    <property type="entry name" value="IG_LIKE"/>
    <property type="match status" value="1"/>
</dbReference>
<dbReference type="InterPro" id="IPR007110">
    <property type="entry name" value="Ig-like_dom"/>
</dbReference>
<dbReference type="InterPro" id="IPR037448">
    <property type="entry name" value="Zig-8"/>
</dbReference>
<dbReference type="AlphaFoldDB" id="A0AAE1BLZ8"/>
<name>A0AAE1BLZ8_PETCI</name>
<dbReference type="InterPro" id="IPR013098">
    <property type="entry name" value="Ig_I-set"/>
</dbReference>
<accession>A0AAE1BLZ8</accession>
<comment type="caution">
    <text evidence="2">The sequence shown here is derived from an EMBL/GenBank/DDBJ whole genome shotgun (WGS) entry which is preliminary data.</text>
</comment>
<evidence type="ECO:0000313" key="2">
    <source>
        <dbReference type="EMBL" id="KAK3853040.1"/>
    </source>
</evidence>
<dbReference type="Gene3D" id="2.60.40.10">
    <property type="entry name" value="Immunoglobulins"/>
    <property type="match status" value="1"/>
</dbReference>
<dbReference type="Proteomes" id="UP001286313">
    <property type="component" value="Unassembled WGS sequence"/>
</dbReference>
<dbReference type="GO" id="GO:0032589">
    <property type="term" value="C:neuron projection membrane"/>
    <property type="evidence" value="ECO:0007669"/>
    <property type="project" value="TreeGrafter"/>
</dbReference>
<evidence type="ECO:0000313" key="3">
    <source>
        <dbReference type="Proteomes" id="UP001286313"/>
    </source>
</evidence>
<dbReference type="PANTHER" id="PTHR23279:SF46">
    <property type="entry name" value="DEFECTIVE PROBOSCIS EXTENSION RESPONSE 10, ISOFORM A-RELATED"/>
    <property type="match status" value="1"/>
</dbReference>
<dbReference type="InterPro" id="IPR013783">
    <property type="entry name" value="Ig-like_fold"/>
</dbReference>
<organism evidence="2 3">
    <name type="scientific">Petrolisthes cinctipes</name>
    <name type="common">Flat porcelain crab</name>
    <dbReference type="NCBI Taxonomy" id="88211"/>
    <lineage>
        <taxon>Eukaryota</taxon>
        <taxon>Metazoa</taxon>
        <taxon>Ecdysozoa</taxon>
        <taxon>Arthropoda</taxon>
        <taxon>Crustacea</taxon>
        <taxon>Multicrustacea</taxon>
        <taxon>Malacostraca</taxon>
        <taxon>Eumalacostraca</taxon>
        <taxon>Eucarida</taxon>
        <taxon>Decapoda</taxon>
        <taxon>Pleocyemata</taxon>
        <taxon>Anomura</taxon>
        <taxon>Galatheoidea</taxon>
        <taxon>Porcellanidae</taxon>
        <taxon>Petrolisthes</taxon>
    </lineage>
</organism>
<dbReference type="PANTHER" id="PTHR23279">
    <property type="entry name" value="DEFECTIVE PROBOSCIS EXTENSION RESPONSE DPR -RELATED"/>
    <property type="match status" value="1"/>
</dbReference>
<evidence type="ECO:0000259" key="1">
    <source>
        <dbReference type="PROSITE" id="PS50835"/>
    </source>
</evidence>
<sequence length="126" mass="13992">MALSTGWVVVVLTSTDEAKGCFVVFLVMYTGTGVLSQFVNLHVSTPRAAILGPRELHVQEGNTITLICVIQQGKPPFVFWYHDQQMVNYDTRLSVETHVEGARTHSRLTISHARLVSHSIQFLTPG</sequence>
<dbReference type="SUPFAM" id="SSF48726">
    <property type="entry name" value="Immunoglobulin"/>
    <property type="match status" value="1"/>
</dbReference>
<protein>
    <recommendedName>
        <fullName evidence="1">Ig-like domain-containing protein</fullName>
    </recommendedName>
</protein>
<gene>
    <name evidence="2" type="ORF">Pcinc_040401</name>
</gene>
<keyword evidence="3" id="KW-1185">Reference proteome</keyword>
<reference evidence="2" key="1">
    <citation type="submission" date="2023-10" db="EMBL/GenBank/DDBJ databases">
        <title>Genome assemblies of two species of porcelain crab, Petrolisthes cinctipes and Petrolisthes manimaculis (Anomura: Porcellanidae).</title>
        <authorList>
            <person name="Angst P."/>
        </authorList>
    </citation>
    <scope>NUCLEOTIDE SEQUENCE</scope>
    <source>
        <strain evidence="2">PB745_01</strain>
        <tissue evidence="2">Gill</tissue>
    </source>
</reference>
<feature type="domain" description="Ig-like" evidence="1">
    <location>
        <begin position="46"/>
        <end position="126"/>
    </location>
</feature>